<reference evidence="2 3" key="1">
    <citation type="submission" date="2015-10" db="EMBL/GenBank/DDBJ databases">
        <title>Draft genome of Bosea thiooxidans.</title>
        <authorList>
            <person name="Wang X."/>
        </authorList>
    </citation>
    <scope>NUCLEOTIDE SEQUENCE [LARGE SCALE GENOMIC DNA]</scope>
    <source>
        <strain evidence="2 3">CGMCC 9174</strain>
    </source>
</reference>
<dbReference type="EMBL" id="LMAR01000061">
    <property type="protein sequence ID" value="KQK28713.1"/>
    <property type="molecule type" value="Genomic_DNA"/>
</dbReference>
<feature type="domain" description="CD-NTase associated protein 4-like DNA endonuclease" evidence="1">
    <location>
        <begin position="5"/>
        <end position="103"/>
    </location>
</feature>
<evidence type="ECO:0000313" key="3">
    <source>
        <dbReference type="Proteomes" id="UP000051562"/>
    </source>
</evidence>
<dbReference type="Proteomes" id="UP000051562">
    <property type="component" value="Unassembled WGS sequence"/>
</dbReference>
<comment type="caution">
    <text evidence="2">The sequence shown here is derived from an EMBL/GenBank/DDBJ whole genome shotgun (WGS) entry which is preliminary data.</text>
</comment>
<name>A0A0Q3LZ55_9HYPH</name>
<evidence type="ECO:0000259" key="1">
    <source>
        <dbReference type="Pfam" id="PF14130"/>
    </source>
</evidence>
<gene>
    <name evidence="2" type="ORF">ARD30_20690</name>
</gene>
<dbReference type="InterPro" id="IPR025382">
    <property type="entry name" value="Cap4-like_endonuclease_dom"/>
</dbReference>
<dbReference type="Pfam" id="PF14130">
    <property type="entry name" value="Cap4_nuclease"/>
    <property type="match status" value="1"/>
</dbReference>
<sequence>MSVPDAGDDTQRRFRYQINFTALKCLQTLRDGSDVRAVYCEHVEDVLIEHVDGSLTGIQVKSRELNQKPFRSNDQAVQGSLIRFCVRDARYPGRFRQFVLATNFVFFAGDGVNDLRNVLKRCRENPSHEGCGTRDRIVAYLKLVAGAAGVPVEGVVRTLARVVLEERRTGIDQPDIEIVHALGEFPALRELPWAELAVMAKGLRAHVWEVSSLGLSGFILDVHDVVENLPQHLDRLRTARKRVDGDVLRSLIQPQSVSGELLAIAGFTTRESIPPGLGKMELKMAAGSISYADIDEMKDDVSSLDTAFLRWKEKYGLTEANKRLAHFQHFAKRAARDAEKTAERTGAPYGPAMFEALKVEAGAISQAEASTLFGCRAEHLIGAAGLLSEECRVWWDPSRTLPLTETE</sequence>
<keyword evidence="3" id="KW-1185">Reference proteome</keyword>
<organism evidence="2 3">
    <name type="scientific">Bosea thiooxidans</name>
    <dbReference type="NCBI Taxonomy" id="53254"/>
    <lineage>
        <taxon>Bacteria</taxon>
        <taxon>Pseudomonadati</taxon>
        <taxon>Pseudomonadota</taxon>
        <taxon>Alphaproteobacteria</taxon>
        <taxon>Hyphomicrobiales</taxon>
        <taxon>Boseaceae</taxon>
        <taxon>Bosea</taxon>
    </lineage>
</organism>
<evidence type="ECO:0000313" key="2">
    <source>
        <dbReference type="EMBL" id="KQK28713.1"/>
    </source>
</evidence>
<protein>
    <recommendedName>
        <fullName evidence="1">CD-NTase associated protein 4-like DNA endonuclease domain-containing protein</fullName>
    </recommendedName>
</protein>
<proteinExistence type="predicted"/>
<dbReference type="GO" id="GO:0004518">
    <property type="term" value="F:nuclease activity"/>
    <property type="evidence" value="ECO:0007669"/>
    <property type="project" value="InterPro"/>
</dbReference>
<dbReference type="AlphaFoldDB" id="A0A0Q3LZ55"/>
<accession>A0A0Q3LZ55</accession>